<feature type="transmembrane region" description="Helical" evidence="1">
    <location>
        <begin position="56"/>
        <end position="77"/>
    </location>
</feature>
<evidence type="ECO:0000313" key="4">
    <source>
        <dbReference type="EMBL" id="MTS50487.1"/>
    </source>
</evidence>
<proteinExistence type="predicted"/>
<dbReference type="Proteomes" id="UP000449193">
    <property type="component" value="Unassembled WGS sequence"/>
</dbReference>
<dbReference type="Proteomes" id="UP000472755">
    <property type="component" value="Unassembled WGS sequence"/>
</dbReference>
<feature type="transmembrane region" description="Helical" evidence="1">
    <location>
        <begin position="84"/>
        <end position="102"/>
    </location>
</feature>
<dbReference type="EMBL" id="JXXK01000001">
    <property type="protein sequence ID" value="KJF41313.1"/>
    <property type="molecule type" value="Genomic_DNA"/>
</dbReference>
<dbReference type="EMBL" id="WMZR01000003">
    <property type="protein sequence ID" value="MTS50487.1"/>
    <property type="molecule type" value="Genomic_DNA"/>
</dbReference>
<comment type="caution">
    <text evidence="2">The sequence shown here is derived from an EMBL/GenBank/DDBJ whole genome shotgun (WGS) entry which is preliminary data.</text>
</comment>
<feature type="transmembrane region" description="Helical" evidence="1">
    <location>
        <begin position="220"/>
        <end position="238"/>
    </location>
</feature>
<feature type="transmembrane region" description="Helical" evidence="1">
    <location>
        <begin position="114"/>
        <end position="133"/>
    </location>
</feature>
<protein>
    <submittedName>
        <fullName evidence="3">DUF368 domain-containing protein</fullName>
    </submittedName>
    <submittedName>
        <fullName evidence="2">Membrane protein</fullName>
    </submittedName>
</protein>
<dbReference type="GeneID" id="42855084"/>
<gene>
    <name evidence="4" type="ORF">GMD52_02895</name>
    <name evidence="3" type="ORF">GMD59_09055</name>
    <name evidence="2" type="ORF">TQ39_00335</name>
</gene>
<keyword evidence="5" id="KW-1185">Reference proteome</keyword>
<reference evidence="2" key="1">
    <citation type="submission" date="2015-02" db="EMBL/GenBank/DDBJ databases">
        <title>A novel member of the family Ruminococcaceae isolated from human feces.</title>
        <authorList>
            <person name="Shkoporov A.N."/>
            <person name="Chaplin A.V."/>
            <person name="Motuzova O.V."/>
            <person name="Kafarskaia L.I."/>
            <person name="Khokhlova E.V."/>
            <person name="Efimov B.A."/>
        </authorList>
    </citation>
    <scope>NUCLEOTIDE SEQUENCE [LARGE SCALE GENOMIC DNA]</scope>
    <source>
        <strain evidence="2">585-1</strain>
    </source>
</reference>
<dbReference type="Pfam" id="PF04018">
    <property type="entry name" value="VCA0040-like"/>
    <property type="match status" value="1"/>
</dbReference>
<feature type="transmembrane region" description="Helical" evidence="1">
    <location>
        <begin position="244"/>
        <end position="262"/>
    </location>
</feature>
<feature type="transmembrane region" description="Helical" evidence="1">
    <location>
        <begin position="12"/>
        <end position="36"/>
    </location>
</feature>
<dbReference type="RefSeq" id="WP_009325637.1">
    <property type="nucleotide sequence ID" value="NZ_CATXDA010000021.1"/>
</dbReference>
<dbReference type="Proteomes" id="UP000032483">
    <property type="component" value="Unassembled WGS sequence"/>
</dbReference>
<dbReference type="PANTHER" id="PTHR37308">
    <property type="entry name" value="INTEGRAL MEMBRANE PROTEIN"/>
    <property type="match status" value="1"/>
</dbReference>
<evidence type="ECO:0000313" key="7">
    <source>
        <dbReference type="Proteomes" id="UP000472755"/>
    </source>
</evidence>
<reference evidence="6 7" key="2">
    <citation type="journal article" date="2019" name="Nat. Med.">
        <title>A library of human gut bacterial isolates paired with longitudinal multiomics data enables mechanistic microbiome research.</title>
        <authorList>
            <person name="Poyet M."/>
            <person name="Groussin M."/>
            <person name="Gibbons S.M."/>
            <person name="Avila-Pacheco J."/>
            <person name="Jiang X."/>
            <person name="Kearney S.M."/>
            <person name="Perrotta A.R."/>
            <person name="Berdy B."/>
            <person name="Zhao S."/>
            <person name="Lieberman T.D."/>
            <person name="Swanson P.K."/>
            <person name="Smith M."/>
            <person name="Roesemann S."/>
            <person name="Alexander J.E."/>
            <person name="Rich S.A."/>
            <person name="Livny J."/>
            <person name="Vlamakis H."/>
            <person name="Clish C."/>
            <person name="Bullock K."/>
            <person name="Deik A."/>
            <person name="Scott J."/>
            <person name="Pierce K.A."/>
            <person name="Xavier R.J."/>
            <person name="Alm E.J."/>
        </authorList>
    </citation>
    <scope>NUCLEOTIDE SEQUENCE [LARGE SCALE GENOMIC DNA]</scope>
    <source>
        <strain evidence="3 7">BIOML-A4</strain>
        <strain evidence="4 6">BIOML-A7</strain>
    </source>
</reference>
<sequence>MKENWLKIFLKGLCVGGTMLVPGVSGGSMAMILGIYDKLITSVSSFFACKKRNALFLLLFALGGGAGMLLFANPLLYLLQRYPLVLRWFFIGAVAGSTPMMLKKAQIHSVSWRLPVFLVVGFSAVALFSILPAADASGAENPGALFLICAGLVAAVALVLPGISVSYLLLMMDMYNTVIQSISRLYLPYLLPLGAGVLLGIILTTKLLERAMEKHPQQTYLLILGFVLGSLPELFPGFPVSVPQWLMCLFSLALGGGAIWLLSSQEA</sequence>
<evidence type="ECO:0000313" key="3">
    <source>
        <dbReference type="EMBL" id="MTS27434.1"/>
    </source>
</evidence>
<name>A0A0D8J694_9FIRM</name>
<keyword evidence="1" id="KW-1133">Transmembrane helix</keyword>
<evidence type="ECO:0000313" key="6">
    <source>
        <dbReference type="Proteomes" id="UP000449193"/>
    </source>
</evidence>
<evidence type="ECO:0000313" key="5">
    <source>
        <dbReference type="Proteomes" id="UP000032483"/>
    </source>
</evidence>
<feature type="transmembrane region" description="Helical" evidence="1">
    <location>
        <begin position="145"/>
        <end position="169"/>
    </location>
</feature>
<evidence type="ECO:0000313" key="2">
    <source>
        <dbReference type="EMBL" id="KJF41313.1"/>
    </source>
</evidence>
<dbReference type="InterPro" id="IPR007163">
    <property type="entry name" value="VCA0040-like"/>
</dbReference>
<dbReference type="PATRIC" id="fig|1550024.3.peg.74"/>
<organism evidence="2 5">
    <name type="scientific">Ruthenibacterium lactatiformans</name>
    <dbReference type="NCBI Taxonomy" id="1550024"/>
    <lineage>
        <taxon>Bacteria</taxon>
        <taxon>Bacillati</taxon>
        <taxon>Bacillota</taxon>
        <taxon>Clostridia</taxon>
        <taxon>Eubacteriales</taxon>
        <taxon>Oscillospiraceae</taxon>
        <taxon>Ruthenibacterium</taxon>
    </lineage>
</organism>
<dbReference type="PANTHER" id="PTHR37308:SF1">
    <property type="entry name" value="POLYPRENYL-PHOSPHATE TRANSPORTER"/>
    <property type="match status" value="1"/>
</dbReference>
<accession>A0A0D8J694</accession>
<keyword evidence="1" id="KW-0472">Membrane</keyword>
<evidence type="ECO:0000256" key="1">
    <source>
        <dbReference type="SAM" id="Phobius"/>
    </source>
</evidence>
<dbReference type="EMBL" id="WMZU01000012">
    <property type="protein sequence ID" value="MTS27434.1"/>
    <property type="molecule type" value="Genomic_DNA"/>
</dbReference>
<keyword evidence="1" id="KW-0812">Transmembrane</keyword>
<dbReference type="AlphaFoldDB" id="A0A0D8J694"/>
<feature type="transmembrane region" description="Helical" evidence="1">
    <location>
        <begin position="189"/>
        <end position="208"/>
    </location>
</feature>